<evidence type="ECO:0008006" key="3">
    <source>
        <dbReference type="Google" id="ProtNLM"/>
    </source>
</evidence>
<evidence type="ECO:0000313" key="1">
    <source>
        <dbReference type="EMBL" id="UOQ70003.1"/>
    </source>
</evidence>
<evidence type="ECO:0000313" key="2">
    <source>
        <dbReference type="Proteomes" id="UP000831796"/>
    </source>
</evidence>
<organism evidence="1 2">
    <name type="scientific">Hymenobacter cellulosilyticus</name>
    <dbReference type="NCBI Taxonomy" id="2932248"/>
    <lineage>
        <taxon>Bacteria</taxon>
        <taxon>Pseudomonadati</taxon>
        <taxon>Bacteroidota</taxon>
        <taxon>Cytophagia</taxon>
        <taxon>Cytophagales</taxon>
        <taxon>Hymenobacteraceae</taxon>
        <taxon>Hymenobacter</taxon>
    </lineage>
</organism>
<dbReference type="KEGG" id="hcu:MUN79_14515"/>
<name>A0A8T9Q4G3_9BACT</name>
<protein>
    <recommendedName>
        <fullName evidence="3">Ig-like domain-containing protein</fullName>
    </recommendedName>
</protein>
<dbReference type="EMBL" id="CP095046">
    <property type="protein sequence ID" value="UOQ70003.1"/>
    <property type="molecule type" value="Genomic_DNA"/>
</dbReference>
<proteinExistence type="predicted"/>
<reference evidence="1" key="1">
    <citation type="submission" date="2022-04" db="EMBL/GenBank/DDBJ databases">
        <title>Hymenobacter sp. isolated from the air.</title>
        <authorList>
            <person name="Won M."/>
            <person name="Lee C.-M."/>
            <person name="Woen H.-Y."/>
            <person name="Kwon S.-W."/>
        </authorList>
    </citation>
    <scope>NUCLEOTIDE SEQUENCE</scope>
    <source>
        <strain evidence="1">5116S-3</strain>
    </source>
</reference>
<dbReference type="RefSeq" id="WP_244673427.1">
    <property type="nucleotide sequence ID" value="NZ_CP095046.1"/>
</dbReference>
<dbReference type="Gene3D" id="2.60.40.740">
    <property type="match status" value="1"/>
</dbReference>
<sequence>MTISGDSVVCGGGQVQLTATTTGTATGYRWSTGATTASISVSQAGIYSVTATFAGGYTLTETYRVRSIVPGVQLSGGTEPLCPGTSAELVATATGARSLRWNTGATTPTIRVTQPGTYSVTAQYSAGCTVSAQVVVVGNMLSISGRQQLCPGQSTTLTATASGAAVTGYRWSSGETTPTLLVSQAGTYSVTATFANGCTLTSQHTVGPPTAKVASVSGDTLLCPGTVLRLTALNPDALTYQWNTGATTPDIVVSGPGYYKVLLTYTGGCTSRDSLLVQTAPLAPSFTLGADTTLCLEKTLVLRAPDVSGPGVERRWSDGSTGATLQVSRPGVYSLQITTPCSSRTASRSVSYESCFFAPNIITPTATIVTILSSSTS</sequence>
<accession>A0A8T9Q4G3</accession>
<dbReference type="Proteomes" id="UP000831796">
    <property type="component" value="Chromosome"/>
</dbReference>
<dbReference type="AlphaFoldDB" id="A0A8T9Q4G3"/>
<dbReference type="InterPro" id="IPR035986">
    <property type="entry name" value="PKD_dom_sf"/>
</dbReference>
<keyword evidence="2" id="KW-1185">Reference proteome</keyword>
<dbReference type="SUPFAM" id="SSF49299">
    <property type="entry name" value="PKD domain"/>
    <property type="match status" value="1"/>
</dbReference>
<gene>
    <name evidence="1" type="ORF">MUN79_14515</name>
</gene>